<evidence type="ECO:0000256" key="3">
    <source>
        <dbReference type="ARBA" id="ARBA00022771"/>
    </source>
</evidence>
<evidence type="ECO:0000256" key="2">
    <source>
        <dbReference type="ARBA" id="ARBA00022737"/>
    </source>
</evidence>
<dbReference type="PANTHER" id="PTHR24198:SF165">
    <property type="entry name" value="ANKYRIN REPEAT-CONTAINING PROTEIN-RELATED"/>
    <property type="match status" value="1"/>
</dbReference>
<dbReference type="PANTHER" id="PTHR24198">
    <property type="entry name" value="ANKYRIN REPEAT AND PROTEIN KINASE DOMAIN-CONTAINING PROTEIN"/>
    <property type="match status" value="1"/>
</dbReference>
<evidence type="ECO:0000256" key="5">
    <source>
        <dbReference type="ARBA" id="ARBA00023043"/>
    </source>
</evidence>
<dbReference type="SUPFAM" id="SSF48403">
    <property type="entry name" value="Ankyrin repeat"/>
    <property type="match status" value="2"/>
</dbReference>
<feature type="repeat" description="ANK" evidence="6">
    <location>
        <begin position="534"/>
        <end position="554"/>
    </location>
</feature>
<dbReference type="OrthoDB" id="674805at2759"/>
<dbReference type="RefSeq" id="XP_004996518.1">
    <property type="nucleotide sequence ID" value="XM_004996461.1"/>
</dbReference>
<evidence type="ECO:0000256" key="1">
    <source>
        <dbReference type="ARBA" id="ARBA00022723"/>
    </source>
</evidence>
<feature type="compositionally biased region" description="Low complexity" evidence="9">
    <location>
        <begin position="920"/>
        <end position="934"/>
    </location>
</feature>
<feature type="repeat" description="ANK" evidence="6">
    <location>
        <begin position="601"/>
        <end position="633"/>
    </location>
</feature>
<dbReference type="KEGG" id="sre:PTSG_02998"/>
<dbReference type="PROSITE" id="PS01360">
    <property type="entry name" value="ZF_MYND_1"/>
    <property type="match status" value="1"/>
</dbReference>
<sequence>MELEVWTFCVRCFQRDPSRPCQYCASRIPGDDNCVTAVLWSSSSKQPRVWVPVRPPPTTPQAQYMACPKGRQCEHKITCPKAHSSPPEAEIAYWNIEAPPTTRQRTLDAVVSVSPTQTTHLEQLLTRILNIDFKTPVGQRQLNKAFAQAIDTVPQLSPYLETLGWDPLKKHFQPPPWDSSNLIQLLLGITEGMSMGELRASVNALLRDEGPLEGKFVLARFYKKHKKPLSVRSRDKPGHEKLRDVLWDLSDEIVVSEDKKSFVIRLKSQSARMPKKPAKSPEWQFRTPPYINAKFTLCKNLPNCHYGNECNFAHNPLELTEWNVRARLRQIKSELHQQTARLQETDLHKQQPDILHRVAVSHPERKEWSIGGVAAVRVDGSHRKKISAACSGEQELIPNAVLGPAADGPAQAVEVSVVFDGKHPGKHEQWVIFQVKDFVTSYCFTIEVVDTNTADLKKKRLKDKTDAAIQFLSNRPKPLETKQFLASRSIGKAELHSSINEMPVLHWAVTFHCSVATIEALLDAGCDASALDSSGQTPLHIAAASHQVEVVKLLASRYPSLVSVKDSSGWTALQLAGANTSWPSVLELAKKGGDINAMDGDGTTLLHRASIAGDRGVVSFLLDLKADTQVKDSDDQVPYTKALRCNQEAIAQLLRSSSHSFQSAPQSMHAHQMASPHQFGGRFMHPHQGPMHPSHFAAAAAAHIQQQQQSQQQQQHTQQQQAQQPVLLSPHMHTHATPRITLQPGMKVPQWRFAPGGHMQHAAGQHVGMPPKSPAHMGQPAMVSMQHMGPQVSLASHMSMPRQPQQPQQQQQHHGGVPGSPGSHSIGSPHQGAHHPAASSGASTAAEQSTSAAGATRRRGSLNGSTLLFPAKRSPGSNAGSPRQAPSHSSPRAGPLPSRSFSESAHDYRPFSSDPQPYVPSSQHPSTSYSSWQSAYQPQVSVATSSAAPGSPEHRQHHPGVGTPMSPRSRLQTTGLGITASQVSEMSASPLARQQSAPSDMHAATTAASTGIGNTPNSTNSVTTTTASSSSATTSYAPTLSPLGKPQDLSPLLDNEPLSDAAIQHALGEFQDTLDSDFAPLPDEAAMRKAWDASTSSTDTELDALSGLASSLWSVDPLTATGSGGFGLGSSLAPTPPVLSSASSSLLSGGPLSQLFDAARAGAVDAFASLLSQVGKGPNVQQDGTRDGLLHVAIRFSNRGVCQHLLQDPSLEMSMINASGSTYLHEAATTGSTADLSSLITRCSNDVHVMWNLDGQAPIHTAISFGHTHFVKHYLSLAPHVVNVRAKDGKTPLLLAVDRLHADIVQALLAVPTCDPTAQTRTGDTALHIAVRQAAPKPLLQQLVQHMNGLLDTQNEAGDTPLHVAAAFDVPHAIDFLLQHGASSHVRNRAGQTPVAVSQQQQRHNHGIIYAQYTRRCSNCGMQDGTPGVTLRSCANCHTKLYCSKSCQEKDWYAKHSQECEMLRQRYEGQHGPA</sequence>
<evidence type="ECO:0000259" key="10">
    <source>
        <dbReference type="PROSITE" id="PS50103"/>
    </source>
</evidence>
<feature type="compositionally biased region" description="Polar residues" evidence="9">
    <location>
        <begin position="984"/>
        <end position="998"/>
    </location>
</feature>
<dbReference type="Proteomes" id="UP000007799">
    <property type="component" value="Unassembled WGS sequence"/>
</dbReference>
<dbReference type="SUPFAM" id="SSF144232">
    <property type="entry name" value="HIT/MYND zinc finger-like"/>
    <property type="match status" value="1"/>
</dbReference>
<dbReference type="InterPro" id="IPR002893">
    <property type="entry name" value="Znf_MYND"/>
</dbReference>
<keyword evidence="2" id="KW-0677">Repeat</keyword>
<dbReference type="GO" id="GO:0008270">
    <property type="term" value="F:zinc ion binding"/>
    <property type="evidence" value="ECO:0007669"/>
    <property type="project" value="UniProtKB-KW"/>
</dbReference>
<feature type="compositionally biased region" description="Polar residues" evidence="9">
    <location>
        <begin position="875"/>
        <end position="890"/>
    </location>
</feature>
<evidence type="ECO:0000256" key="8">
    <source>
        <dbReference type="PROSITE-ProRule" id="PRU00723"/>
    </source>
</evidence>
<feature type="region of interest" description="Disordered" evidence="9">
    <location>
        <begin position="738"/>
        <end position="779"/>
    </location>
</feature>
<dbReference type="GO" id="GO:0010468">
    <property type="term" value="P:regulation of gene expression"/>
    <property type="evidence" value="ECO:0007669"/>
    <property type="project" value="UniProtKB-ARBA"/>
</dbReference>
<feature type="region of interest" description="Disordered" evidence="9">
    <location>
        <begin position="984"/>
        <end position="1055"/>
    </location>
</feature>
<dbReference type="InterPro" id="IPR036770">
    <property type="entry name" value="Ankyrin_rpt-contain_sf"/>
</dbReference>
<dbReference type="eggNOG" id="KOG0504">
    <property type="taxonomic scope" value="Eukaryota"/>
</dbReference>
<dbReference type="PROSITE" id="PS50297">
    <property type="entry name" value="ANK_REP_REGION"/>
    <property type="match status" value="3"/>
</dbReference>
<evidence type="ECO:0000313" key="13">
    <source>
        <dbReference type="Proteomes" id="UP000007799"/>
    </source>
</evidence>
<feature type="compositionally biased region" description="Low complexity" evidence="9">
    <location>
        <begin position="1014"/>
        <end position="1042"/>
    </location>
</feature>
<feature type="domain" description="MYND-type" evidence="11">
    <location>
        <begin position="1417"/>
        <end position="1460"/>
    </location>
</feature>
<dbReference type="Pfam" id="PF01753">
    <property type="entry name" value="zf-MYND"/>
    <property type="match status" value="1"/>
</dbReference>
<feature type="compositionally biased region" description="Polar residues" evidence="9">
    <location>
        <begin position="935"/>
        <end position="948"/>
    </location>
</feature>
<dbReference type="STRING" id="946362.F2U3Z1"/>
<dbReference type="PROSITE" id="PS50865">
    <property type="entry name" value="ZF_MYND_2"/>
    <property type="match status" value="1"/>
</dbReference>
<evidence type="ECO:0000313" key="12">
    <source>
        <dbReference type="EMBL" id="EGD82335.1"/>
    </source>
</evidence>
<dbReference type="Pfam" id="PF00023">
    <property type="entry name" value="Ank"/>
    <property type="match status" value="1"/>
</dbReference>
<dbReference type="Gene3D" id="6.10.140.2220">
    <property type="match status" value="1"/>
</dbReference>
<feature type="region of interest" description="Disordered" evidence="9">
    <location>
        <begin position="792"/>
        <end position="971"/>
    </location>
</feature>
<evidence type="ECO:0000256" key="6">
    <source>
        <dbReference type="PROSITE-ProRule" id="PRU00023"/>
    </source>
</evidence>
<feature type="compositionally biased region" description="Low complexity" evidence="9">
    <location>
        <begin position="796"/>
        <end position="855"/>
    </location>
</feature>
<evidence type="ECO:0000259" key="11">
    <source>
        <dbReference type="PROSITE" id="PS50865"/>
    </source>
</evidence>
<keyword evidence="3 7" id="KW-0863">Zinc-finger</keyword>
<keyword evidence="5 6" id="KW-0040">ANK repeat</keyword>
<dbReference type="InterPro" id="IPR002110">
    <property type="entry name" value="Ankyrin_rpt"/>
</dbReference>
<evidence type="ECO:0000256" key="9">
    <source>
        <dbReference type="SAM" id="MobiDB-lite"/>
    </source>
</evidence>
<accession>F2U3Z1</accession>
<gene>
    <name evidence="12" type="ORF">PTSG_02998</name>
</gene>
<feature type="region of interest" description="Disordered" evidence="9">
    <location>
        <begin position="698"/>
        <end position="724"/>
    </location>
</feature>
<dbReference type="EMBL" id="GL832960">
    <property type="protein sequence ID" value="EGD82335.1"/>
    <property type="molecule type" value="Genomic_DNA"/>
</dbReference>
<keyword evidence="1 8" id="KW-0479">Metal-binding</keyword>
<dbReference type="PROSITE" id="PS50088">
    <property type="entry name" value="ANK_REPEAT"/>
    <property type="match status" value="3"/>
</dbReference>
<keyword evidence="13" id="KW-1185">Reference proteome</keyword>
<dbReference type="eggNOG" id="KOG4412">
    <property type="taxonomic scope" value="Eukaryota"/>
</dbReference>
<dbReference type="Pfam" id="PF12796">
    <property type="entry name" value="Ank_2"/>
    <property type="match status" value="2"/>
</dbReference>
<evidence type="ECO:0000256" key="7">
    <source>
        <dbReference type="PROSITE-ProRule" id="PRU00134"/>
    </source>
</evidence>
<feature type="repeat" description="ANK" evidence="6">
    <location>
        <begin position="1357"/>
        <end position="1389"/>
    </location>
</feature>
<dbReference type="Gene3D" id="1.25.40.20">
    <property type="entry name" value="Ankyrin repeat-containing domain"/>
    <property type="match status" value="2"/>
</dbReference>
<dbReference type="GeneID" id="16077106"/>
<keyword evidence="4 8" id="KW-0862">Zinc</keyword>
<name>F2U3Z1_SALR5</name>
<feature type="domain" description="C3H1-type" evidence="10">
    <location>
        <begin position="292"/>
        <end position="317"/>
    </location>
</feature>
<dbReference type="InterPro" id="IPR000571">
    <property type="entry name" value="Znf_CCCH"/>
</dbReference>
<dbReference type="SMART" id="SM00248">
    <property type="entry name" value="ANK"/>
    <property type="match status" value="10"/>
</dbReference>
<protein>
    <submittedName>
        <fullName evidence="12">Uncharacterized protein</fullName>
    </submittedName>
</protein>
<reference evidence="12" key="1">
    <citation type="submission" date="2009-08" db="EMBL/GenBank/DDBJ databases">
        <title>Annotation of Salpingoeca rosetta.</title>
        <authorList>
            <consortium name="The Broad Institute Genome Sequencing Platform"/>
            <person name="Russ C."/>
            <person name="Cuomo C."/>
            <person name="Burger G."/>
            <person name="Gray M.W."/>
            <person name="Holland P.W.H."/>
            <person name="King N."/>
            <person name="Lang F.B.F."/>
            <person name="Roger A.J."/>
            <person name="Ruiz-Trillo I."/>
            <person name="Young S.K."/>
            <person name="Zeng Q."/>
            <person name="Gargeya S."/>
            <person name="Alvarado L."/>
            <person name="Berlin A."/>
            <person name="Chapman S.B."/>
            <person name="Chen Z."/>
            <person name="Freedman E."/>
            <person name="Gellesch M."/>
            <person name="Goldberg J."/>
            <person name="Griggs A."/>
            <person name="Gujja S."/>
            <person name="Heilman E."/>
            <person name="Heiman D."/>
            <person name="Howarth C."/>
            <person name="Mehta T."/>
            <person name="Neiman D."/>
            <person name="Pearson M."/>
            <person name="Roberts A."/>
            <person name="Saif S."/>
            <person name="Shea T."/>
            <person name="Shenoy N."/>
            <person name="Sisk P."/>
            <person name="Stolte C."/>
            <person name="Sykes S."/>
            <person name="White J."/>
            <person name="Yandava C."/>
            <person name="Haas B."/>
            <person name="Nusbaum C."/>
            <person name="Birren B."/>
        </authorList>
    </citation>
    <scope>NUCLEOTIDE SEQUENCE [LARGE SCALE GENOMIC DNA]</scope>
    <source>
        <strain evidence="12">ATCC 50818</strain>
    </source>
</reference>
<feature type="zinc finger region" description="C3H1-type" evidence="8">
    <location>
        <begin position="292"/>
        <end position="317"/>
    </location>
</feature>
<organism evidence="13">
    <name type="scientific">Salpingoeca rosetta (strain ATCC 50818 / BSB-021)</name>
    <dbReference type="NCBI Taxonomy" id="946362"/>
    <lineage>
        <taxon>Eukaryota</taxon>
        <taxon>Choanoflagellata</taxon>
        <taxon>Craspedida</taxon>
        <taxon>Salpingoecidae</taxon>
        <taxon>Salpingoeca</taxon>
    </lineage>
</organism>
<dbReference type="PROSITE" id="PS50103">
    <property type="entry name" value="ZF_C3H1"/>
    <property type="match status" value="1"/>
</dbReference>
<dbReference type="InParanoid" id="F2U3Z1"/>
<evidence type="ECO:0000256" key="4">
    <source>
        <dbReference type="ARBA" id="ARBA00022833"/>
    </source>
</evidence>
<proteinExistence type="predicted"/>